<reference evidence="1 2" key="1">
    <citation type="submission" date="2020-09" db="EMBL/GenBank/DDBJ databases">
        <title>De no assembly of potato wild relative species, Solanum commersonii.</title>
        <authorList>
            <person name="Cho K."/>
        </authorList>
    </citation>
    <scope>NUCLEOTIDE SEQUENCE [LARGE SCALE GENOMIC DNA]</scope>
    <source>
        <strain evidence="1">LZ3.2</strain>
        <tissue evidence="1">Leaf</tissue>
    </source>
</reference>
<keyword evidence="2" id="KW-1185">Reference proteome</keyword>
<accession>A0A9J5XZ87</accession>
<name>A0A9J5XZ87_SOLCO</name>
<evidence type="ECO:0000313" key="1">
    <source>
        <dbReference type="EMBL" id="KAG5592142.1"/>
    </source>
</evidence>
<dbReference type="Proteomes" id="UP000824120">
    <property type="component" value="Chromosome 8"/>
</dbReference>
<organism evidence="1 2">
    <name type="scientific">Solanum commersonii</name>
    <name type="common">Commerson's wild potato</name>
    <name type="synonym">Commerson's nightshade</name>
    <dbReference type="NCBI Taxonomy" id="4109"/>
    <lineage>
        <taxon>Eukaryota</taxon>
        <taxon>Viridiplantae</taxon>
        <taxon>Streptophyta</taxon>
        <taxon>Embryophyta</taxon>
        <taxon>Tracheophyta</taxon>
        <taxon>Spermatophyta</taxon>
        <taxon>Magnoliopsida</taxon>
        <taxon>eudicotyledons</taxon>
        <taxon>Gunneridae</taxon>
        <taxon>Pentapetalae</taxon>
        <taxon>asterids</taxon>
        <taxon>lamiids</taxon>
        <taxon>Solanales</taxon>
        <taxon>Solanaceae</taxon>
        <taxon>Solanoideae</taxon>
        <taxon>Solaneae</taxon>
        <taxon>Solanum</taxon>
    </lineage>
</organism>
<evidence type="ECO:0000313" key="2">
    <source>
        <dbReference type="Proteomes" id="UP000824120"/>
    </source>
</evidence>
<dbReference type="AlphaFoldDB" id="A0A9J5XZ87"/>
<proteinExistence type="predicted"/>
<dbReference type="EMBL" id="JACXVP010000008">
    <property type="protein sequence ID" value="KAG5592142.1"/>
    <property type="molecule type" value="Genomic_DNA"/>
</dbReference>
<gene>
    <name evidence="1" type="ORF">H5410_042656</name>
</gene>
<sequence>MAFYYICKLLGRSQIPEGAVKEVAVGGGGALSVVYVRGAGGAVGFVVEGFVVLIGVEVKDALAAVV</sequence>
<protein>
    <submittedName>
        <fullName evidence="1">Uncharacterized protein</fullName>
    </submittedName>
</protein>
<comment type="caution">
    <text evidence="1">The sequence shown here is derived from an EMBL/GenBank/DDBJ whole genome shotgun (WGS) entry which is preliminary data.</text>
</comment>